<proteinExistence type="predicted"/>
<dbReference type="EMBL" id="JAVRIF010000011">
    <property type="protein sequence ID" value="MDT0605148.1"/>
    <property type="molecule type" value="Genomic_DNA"/>
</dbReference>
<evidence type="ECO:0000313" key="2">
    <source>
        <dbReference type="Proteomes" id="UP001266357"/>
    </source>
</evidence>
<dbReference type="InterPro" id="IPR029063">
    <property type="entry name" value="SAM-dependent_MTases_sf"/>
</dbReference>
<evidence type="ECO:0008006" key="3">
    <source>
        <dbReference type="Google" id="ProtNLM"/>
    </source>
</evidence>
<keyword evidence="2" id="KW-1185">Reference proteome</keyword>
<name>A0ABU3A5I4_9GAMM</name>
<dbReference type="SUPFAM" id="SSF53335">
    <property type="entry name" value="S-adenosyl-L-methionine-dependent methyltransferases"/>
    <property type="match status" value="1"/>
</dbReference>
<evidence type="ECO:0000313" key="1">
    <source>
        <dbReference type="EMBL" id="MDT0605148.1"/>
    </source>
</evidence>
<protein>
    <recommendedName>
        <fullName evidence="3">Methyltransferase domain-containing protein</fullName>
    </recommendedName>
</protein>
<accession>A0ABU3A5I4</accession>
<reference evidence="1 2" key="1">
    <citation type="submission" date="2023-09" db="EMBL/GenBank/DDBJ databases">
        <authorList>
            <person name="Rey-Velasco X."/>
        </authorList>
    </citation>
    <scope>NUCLEOTIDE SEQUENCE [LARGE SCALE GENOMIC DNA]</scope>
    <source>
        <strain evidence="1 2">W431</strain>
    </source>
</reference>
<comment type="caution">
    <text evidence="1">The sequence shown here is derived from an EMBL/GenBank/DDBJ whole genome shotgun (WGS) entry which is preliminary data.</text>
</comment>
<sequence>MKLAAQLQQSKLLYLHQGNENLAVAENEHYRWILFDDVVQSIMLKRVPSKLTIPHQYFMMLPLLFHVPNKIIELGLGGGNLVRYLTNILPNSEILSIEYNAQVIECFENFFNPQNIQQPIAHSSFELWLAKQKKQQRCDWLIYDIYQTDENPQYFLKQIKRVLNKIDKNTWLTINLPDLNEHDLNIALLHLSSLKGSRMMRYFHIPYYKNIIIHLTPIDAVLSDNNSVLPHYALTRLARFWQHGMVNR</sequence>
<dbReference type="RefSeq" id="WP_311584437.1">
    <property type="nucleotide sequence ID" value="NZ_JAVRIF010000011.1"/>
</dbReference>
<dbReference type="Proteomes" id="UP001266357">
    <property type="component" value="Unassembled WGS sequence"/>
</dbReference>
<dbReference type="Gene3D" id="3.40.50.150">
    <property type="entry name" value="Vaccinia Virus protein VP39"/>
    <property type="match status" value="1"/>
</dbReference>
<gene>
    <name evidence="1" type="ORF">RM573_16205</name>
</gene>
<organism evidence="1 2">
    <name type="scientific">Thalassotalea castellviae</name>
    <dbReference type="NCBI Taxonomy" id="3075612"/>
    <lineage>
        <taxon>Bacteria</taxon>
        <taxon>Pseudomonadati</taxon>
        <taxon>Pseudomonadota</taxon>
        <taxon>Gammaproteobacteria</taxon>
        <taxon>Alteromonadales</taxon>
        <taxon>Colwelliaceae</taxon>
        <taxon>Thalassotalea</taxon>
    </lineage>
</organism>